<evidence type="ECO:0000256" key="1">
    <source>
        <dbReference type="ARBA" id="ARBA00022448"/>
    </source>
</evidence>
<dbReference type="InterPro" id="IPR013766">
    <property type="entry name" value="Thioredoxin_domain"/>
</dbReference>
<protein>
    <recommendedName>
        <fullName evidence="6">Thioredoxin domain-containing protein</fullName>
    </recommendedName>
</protein>
<keyword evidence="5" id="KW-1133">Transmembrane helix</keyword>
<dbReference type="CDD" id="cd02947">
    <property type="entry name" value="TRX_family"/>
    <property type="match status" value="1"/>
</dbReference>
<keyword evidence="4" id="KW-0676">Redox-active center</keyword>
<dbReference type="SUPFAM" id="SSF52833">
    <property type="entry name" value="Thioredoxin-like"/>
    <property type="match status" value="1"/>
</dbReference>
<dbReference type="PANTHER" id="PTHR45663:SF11">
    <property type="entry name" value="GEO12009P1"/>
    <property type="match status" value="1"/>
</dbReference>
<dbReference type="PROSITE" id="PS51352">
    <property type="entry name" value="THIOREDOXIN_2"/>
    <property type="match status" value="1"/>
</dbReference>
<evidence type="ECO:0000256" key="3">
    <source>
        <dbReference type="ARBA" id="ARBA00023157"/>
    </source>
</evidence>
<dbReference type="Proteomes" id="UP001157133">
    <property type="component" value="Unassembled WGS sequence"/>
</dbReference>
<evidence type="ECO:0000313" key="7">
    <source>
        <dbReference type="EMBL" id="GLX83726.1"/>
    </source>
</evidence>
<proteinExistence type="predicted"/>
<keyword evidence="5" id="KW-0472">Membrane</keyword>
<dbReference type="PANTHER" id="PTHR45663">
    <property type="entry name" value="GEO12009P1"/>
    <property type="match status" value="1"/>
</dbReference>
<name>A0ABQ6H6E8_9GAMM</name>
<keyword evidence="2" id="KW-0249">Electron transport</keyword>
<gene>
    <name evidence="7" type="ORF">theurythT_31790</name>
</gene>
<feature type="domain" description="Thioredoxin" evidence="6">
    <location>
        <begin position="44"/>
        <end position="172"/>
    </location>
</feature>
<evidence type="ECO:0000256" key="5">
    <source>
        <dbReference type="SAM" id="Phobius"/>
    </source>
</evidence>
<feature type="transmembrane region" description="Helical" evidence="5">
    <location>
        <begin position="30"/>
        <end position="53"/>
    </location>
</feature>
<sequence length="172" mass="19413">MNLGNQVTERLNAIETFNEQAPFYYLPIKLLGWIILIIALILTNLIAIVNWPFSVLKRQNGTLDYIAGTTINVTSLDELKIITKQHPRVLIDFWAQWCGPCLLMNKTLASFAKEYADQVTVVKIDASLDTTVSKHFNVRGLPTIILFENNTEINRKAGALTKKQLIDLAINN</sequence>
<keyword evidence="1" id="KW-0813">Transport</keyword>
<dbReference type="Gene3D" id="3.40.30.10">
    <property type="entry name" value="Glutaredoxin"/>
    <property type="match status" value="1"/>
</dbReference>
<dbReference type="Pfam" id="PF00085">
    <property type="entry name" value="Thioredoxin"/>
    <property type="match status" value="1"/>
</dbReference>
<comment type="caution">
    <text evidence="7">The sequence shown here is derived from an EMBL/GenBank/DDBJ whole genome shotgun (WGS) entry which is preliminary data.</text>
</comment>
<accession>A0ABQ6H6E8</accession>
<evidence type="ECO:0000259" key="6">
    <source>
        <dbReference type="PROSITE" id="PS51352"/>
    </source>
</evidence>
<evidence type="ECO:0000256" key="4">
    <source>
        <dbReference type="ARBA" id="ARBA00023284"/>
    </source>
</evidence>
<evidence type="ECO:0000256" key="2">
    <source>
        <dbReference type="ARBA" id="ARBA00022982"/>
    </source>
</evidence>
<dbReference type="InterPro" id="IPR017937">
    <property type="entry name" value="Thioredoxin_CS"/>
</dbReference>
<keyword evidence="5" id="KW-0812">Transmembrane</keyword>
<reference evidence="7 8" key="1">
    <citation type="submission" date="2023-03" db="EMBL/GenBank/DDBJ databases">
        <title>Draft genome sequence of Thalassotalea eurytherma JCM 18482T.</title>
        <authorList>
            <person name="Sawabe T."/>
        </authorList>
    </citation>
    <scope>NUCLEOTIDE SEQUENCE [LARGE SCALE GENOMIC DNA]</scope>
    <source>
        <strain evidence="7 8">JCM 18482</strain>
    </source>
</reference>
<dbReference type="PRINTS" id="PR00421">
    <property type="entry name" value="THIOREDOXIN"/>
</dbReference>
<organism evidence="7 8">
    <name type="scientific">Thalassotalea eurytherma</name>
    <dbReference type="NCBI Taxonomy" id="1144278"/>
    <lineage>
        <taxon>Bacteria</taxon>
        <taxon>Pseudomonadati</taxon>
        <taxon>Pseudomonadota</taxon>
        <taxon>Gammaproteobacteria</taxon>
        <taxon>Alteromonadales</taxon>
        <taxon>Colwelliaceae</taxon>
        <taxon>Thalassotalea</taxon>
    </lineage>
</organism>
<dbReference type="InterPro" id="IPR036249">
    <property type="entry name" value="Thioredoxin-like_sf"/>
</dbReference>
<evidence type="ECO:0000313" key="8">
    <source>
        <dbReference type="Proteomes" id="UP001157133"/>
    </source>
</evidence>
<keyword evidence="8" id="KW-1185">Reference proteome</keyword>
<keyword evidence="3" id="KW-1015">Disulfide bond</keyword>
<dbReference type="EMBL" id="BSSU01000022">
    <property type="protein sequence ID" value="GLX83726.1"/>
    <property type="molecule type" value="Genomic_DNA"/>
</dbReference>
<dbReference type="PROSITE" id="PS00194">
    <property type="entry name" value="THIOREDOXIN_1"/>
    <property type="match status" value="1"/>
</dbReference>
<dbReference type="RefSeq" id="WP_284209212.1">
    <property type="nucleotide sequence ID" value="NZ_BSSU01000022.1"/>
</dbReference>